<comment type="caution">
    <text evidence="3">The sequence shown here is derived from an EMBL/GenBank/DDBJ whole genome shotgun (WGS) entry which is preliminary data.</text>
</comment>
<name>A0AAN8IY99_PATCE</name>
<organism evidence="3 4">
    <name type="scientific">Patella caerulea</name>
    <name type="common">Rayed Mediterranean limpet</name>
    <dbReference type="NCBI Taxonomy" id="87958"/>
    <lineage>
        <taxon>Eukaryota</taxon>
        <taxon>Metazoa</taxon>
        <taxon>Spiralia</taxon>
        <taxon>Lophotrochozoa</taxon>
        <taxon>Mollusca</taxon>
        <taxon>Gastropoda</taxon>
        <taxon>Patellogastropoda</taxon>
        <taxon>Patelloidea</taxon>
        <taxon>Patellidae</taxon>
        <taxon>Patella</taxon>
    </lineage>
</organism>
<dbReference type="Pfam" id="PF19259">
    <property type="entry name" value="Ty3_capsid"/>
    <property type="match status" value="1"/>
</dbReference>
<protein>
    <recommendedName>
        <fullName evidence="2">CCHC-type domain-containing protein</fullName>
    </recommendedName>
</protein>
<dbReference type="PANTHER" id="PTHR33223:SF6">
    <property type="entry name" value="CCHC-TYPE DOMAIN-CONTAINING PROTEIN"/>
    <property type="match status" value="1"/>
</dbReference>
<dbReference type="InterPro" id="IPR045358">
    <property type="entry name" value="Ty3_capsid"/>
</dbReference>
<evidence type="ECO:0000313" key="4">
    <source>
        <dbReference type="Proteomes" id="UP001347796"/>
    </source>
</evidence>
<accession>A0AAN8IY99</accession>
<keyword evidence="1" id="KW-0479">Metal-binding</keyword>
<dbReference type="PANTHER" id="PTHR33223">
    <property type="entry name" value="CCHC-TYPE DOMAIN-CONTAINING PROTEIN"/>
    <property type="match status" value="1"/>
</dbReference>
<evidence type="ECO:0000313" key="3">
    <source>
        <dbReference type="EMBL" id="KAK6167882.1"/>
    </source>
</evidence>
<dbReference type="GO" id="GO:0008270">
    <property type="term" value="F:zinc ion binding"/>
    <property type="evidence" value="ECO:0007669"/>
    <property type="project" value="UniProtKB-KW"/>
</dbReference>
<dbReference type="SUPFAM" id="SSF57756">
    <property type="entry name" value="Retrovirus zinc finger-like domains"/>
    <property type="match status" value="1"/>
</dbReference>
<evidence type="ECO:0000256" key="1">
    <source>
        <dbReference type="PROSITE-ProRule" id="PRU00047"/>
    </source>
</evidence>
<dbReference type="PROSITE" id="PS50158">
    <property type="entry name" value="ZF_CCHC"/>
    <property type="match status" value="1"/>
</dbReference>
<dbReference type="InterPro" id="IPR001878">
    <property type="entry name" value="Znf_CCHC"/>
</dbReference>
<keyword evidence="1" id="KW-0863">Zinc-finger</keyword>
<dbReference type="Pfam" id="PF00098">
    <property type="entry name" value="zf-CCHC"/>
    <property type="match status" value="1"/>
</dbReference>
<dbReference type="SMART" id="SM00343">
    <property type="entry name" value="ZnF_C2HC"/>
    <property type="match status" value="2"/>
</dbReference>
<proteinExistence type="predicted"/>
<evidence type="ECO:0000259" key="2">
    <source>
        <dbReference type="PROSITE" id="PS50158"/>
    </source>
</evidence>
<feature type="domain" description="CCHC-type" evidence="2">
    <location>
        <begin position="255"/>
        <end position="270"/>
    </location>
</feature>
<dbReference type="InterPro" id="IPR036875">
    <property type="entry name" value="Znf_CCHC_sf"/>
</dbReference>
<dbReference type="GO" id="GO:0003676">
    <property type="term" value="F:nucleic acid binding"/>
    <property type="evidence" value="ECO:0007669"/>
    <property type="project" value="InterPro"/>
</dbReference>
<keyword evidence="1" id="KW-0862">Zinc</keyword>
<reference evidence="3 4" key="1">
    <citation type="submission" date="2024-01" db="EMBL/GenBank/DDBJ databases">
        <title>The genome of the rayed Mediterranean limpet Patella caerulea (Linnaeus, 1758).</title>
        <authorList>
            <person name="Anh-Thu Weber A."/>
            <person name="Halstead-Nussloch G."/>
        </authorList>
    </citation>
    <scope>NUCLEOTIDE SEQUENCE [LARGE SCALE GENOMIC DNA]</scope>
    <source>
        <strain evidence="3">AATW-2023a</strain>
        <tissue evidence="3">Whole specimen</tissue>
    </source>
</reference>
<dbReference type="Proteomes" id="UP001347796">
    <property type="component" value="Unassembled WGS sequence"/>
</dbReference>
<gene>
    <name evidence="3" type="ORF">SNE40_021811</name>
</gene>
<keyword evidence="4" id="KW-1185">Reference proteome</keyword>
<dbReference type="Gene3D" id="4.10.60.10">
    <property type="entry name" value="Zinc finger, CCHC-type"/>
    <property type="match status" value="1"/>
</dbReference>
<dbReference type="EMBL" id="JAZGQO010000018">
    <property type="protein sequence ID" value="KAK6167882.1"/>
    <property type="molecule type" value="Genomic_DNA"/>
</dbReference>
<dbReference type="AlphaFoldDB" id="A0AAN8IY99"/>
<sequence>MAEEFYRNLGAQLIGLSSSISTNSVANIIEPYKGDPKLFKEWIKNIEKYCVLATVSEDRVKLVAFQSSRGVVSHFIQRKMMADANLTWDALKQDLINTFSEITDTQQALAILAKIRQKPEENVQVFAERILSLAAEAFPGYAGQREFDRQLINFFVDGLQLENIKTKILRDDPQTFVAAVDLASQEQNIRKRFALRLGGQHTRVYTNSEHEPMDVDYVRNRTCGICFRRGHVSRECRQKRGVNEVKTSFQGNTTCWFCGVEGHFKRDCRKFDDYLKSNPRYKRRDKSVKPKTPHKSGN</sequence>